<evidence type="ECO:0000256" key="1">
    <source>
        <dbReference type="SAM" id="Coils"/>
    </source>
</evidence>
<evidence type="ECO:0000313" key="3">
    <source>
        <dbReference type="Proteomes" id="UP000310168"/>
    </source>
</evidence>
<evidence type="ECO:0000313" key="2">
    <source>
        <dbReference type="EMBL" id="TKZ29607.1"/>
    </source>
</evidence>
<feature type="non-terminal residue" evidence="2">
    <location>
        <position position="269"/>
    </location>
</feature>
<keyword evidence="3" id="KW-1185">Reference proteome</keyword>
<name>A0ABY2TNG4_9SPIR</name>
<organism evidence="2 3">
    <name type="scientific">Brachyspira catarrhinii</name>
    <dbReference type="NCBI Taxonomy" id="2528966"/>
    <lineage>
        <taxon>Bacteria</taxon>
        <taxon>Pseudomonadati</taxon>
        <taxon>Spirochaetota</taxon>
        <taxon>Spirochaetia</taxon>
        <taxon>Brachyspirales</taxon>
        <taxon>Brachyspiraceae</taxon>
        <taxon>Brachyspira</taxon>
    </lineage>
</organism>
<dbReference type="RefSeq" id="WP_137999136.1">
    <property type="nucleotide sequence ID" value="NZ_SJDU01000397.1"/>
</dbReference>
<proteinExistence type="predicted"/>
<feature type="coiled-coil region" evidence="1">
    <location>
        <begin position="106"/>
        <end position="133"/>
    </location>
</feature>
<gene>
    <name evidence="2" type="ORF">EZH24_10880</name>
</gene>
<sequence length="269" mass="31464">MKNSEILIVADSQTKFDIENEYSERKKIFGDLEIYTPDEDAEILNKYYVKELYKEPINLASSNHKFLYLVESKLFNNVYYPIDTYYECYQNDFKYLLSHLSKNIGAKYIEIIIQEEKINIEELEKKMSSESNFIAGKLKIWGGANKSIISKLKHTEKKVDSYKEYITEIHSLPKEDFKKMIEDENINIYALMQIKSKIDEYMLHGKIAGNIEIEEFKLDHVVSSLERYLDMAVKVSGARIPKFLSNVLNSSMNLKFSSNASREIKYSKS</sequence>
<dbReference type="Proteomes" id="UP000310168">
    <property type="component" value="Unassembled WGS sequence"/>
</dbReference>
<dbReference type="EMBL" id="SJDU01000397">
    <property type="protein sequence ID" value="TKZ29607.1"/>
    <property type="molecule type" value="Genomic_DNA"/>
</dbReference>
<keyword evidence="1" id="KW-0175">Coiled coil</keyword>
<comment type="caution">
    <text evidence="2">The sequence shown here is derived from an EMBL/GenBank/DDBJ whole genome shotgun (WGS) entry which is preliminary data.</text>
</comment>
<protein>
    <submittedName>
        <fullName evidence="2">Uncharacterized protein</fullName>
    </submittedName>
</protein>
<reference evidence="2 3" key="1">
    <citation type="journal article" date="2019" name="Anaerobe">
        <title>Brachyspira catarrhinii sp. nov., an anaerobic intestinal spirochaete isolated from vervet monkeys may have been misidentified as Brachyspira aalborgi in previous studies.</title>
        <authorList>
            <person name="Phillips N.D."/>
            <person name="La T."/>
            <person name="Hampson D.J."/>
        </authorList>
    </citation>
    <scope>NUCLEOTIDE SEQUENCE [LARGE SCALE GENOMIC DNA]</scope>
    <source>
        <strain evidence="2 3">Z12</strain>
    </source>
</reference>
<accession>A0ABY2TNG4</accession>